<protein>
    <submittedName>
        <fullName evidence="2">Uncharacterized protein</fullName>
    </submittedName>
</protein>
<dbReference type="VEuPathDB" id="FungiDB:M747DRAFT_285499"/>
<evidence type="ECO:0000313" key="2">
    <source>
        <dbReference type="EMBL" id="RDH17273.1"/>
    </source>
</evidence>
<feature type="region of interest" description="Disordered" evidence="1">
    <location>
        <begin position="132"/>
        <end position="155"/>
    </location>
</feature>
<feature type="region of interest" description="Disordered" evidence="1">
    <location>
        <begin position="526"/>
        <end position="651"/>
    </location>
</feature>
<accession>A0A370BNY7</accession>
<reference evidence="2 3" key="1">
    <citation type="submission" date="2018-07" db="EMBL/GenBank/DDBJ databases">
        <title>Section-level genome sequencing of Aspergillus section Nigri to investigate inter- and intra-species variation.</title>
        <authorList>
            <consortium name="DOE Joint Genome Institute"/>
            <person name="Vesth T.C."/>
            <person name="Nybo J.L."/>
            <person name="Theobald S."/>
            <person name="Frisvad J.C."/>
            <person name="Larsen T.O."/>
            <person name="Nielsen K.F."/>
            <person name="Hoof J.B."/>
            <person name="Brandl J."/>
            <person name="Salamov A."/>
            <person name="Riley R."/>
            <person name="Gladden J.M."/>
            <person name="Phatale P."/>
            <person name="Nielsen M.T."/>
            <person name="Lyhne E.K."/>
            <person name="Kogle M.E."/>
            <person name="Strasser K."/>
            <person name="McDonnell E."/>
            <person name="Barry K."/>
            <person name="Clum A."/>
            <person name="Chen C."/>
            <person name="Nolan M."/>
            <person name="Sandor L."/>
            <person name="Kuo A."/>
            <person name="Lipzen A."/>
            <person name="Hainaut M."/>
            <person name="Drula E."/>
            <person name="Tsang A."/>
            <person name="Magnuson J.K."/>
            <person name="Henrissat B."/>
            <person name="Wiebenga A."/>
            <person name="Simmons B.A."/>
            <person name="Makela M.R."/>
            <person name="De vries R.P."/>
            <person name="Grigoriev I.V."/>
            <person name="Mortensen U.H."/>
            <person name="Baker S.E."/>
            <person name="Andersen M.R."/>
        </authorList>
    </citation>
    <scope>NUCLEOTIDE SEQUENCE [LARGE SCALE GENOMIC DNA]</scope>
    <source>
        <strain evidence="2 3">ATCC 13496</strain>
    </source>
</reference>
<feature type="region of interest" description="Disordered" evidence="1">
    <location>
        <begin position="496"/>
        <end position="515"/>
    </location>
</feature>
<name>A0A370BNY7_ASPNG</name>
<proteinExistence type="predicted"/>
<feature type="compositionally biased region" description="Low complexity" evidence="1">
    <location>
        <begin position="527"/>
        <end position="557"/>
    </location>
</feature>
<feature type="region of interest" description="Disordered" evidence="1">
    <location>
        <begin position="414"/>
        <end position="436"/>
    </location>
</feature>
<feature type="compositionally biased region" description="Basic and acidic residues" evidence="1">
    <location>
        <begin position="137"/>
        <end position="148"/>
    </location>
</feature>
<feature type="compositionally biased region" description="Acidic residues" evidence="1">
    <location>
        <begin position="617"/>
        <end position="632"/>
    </location>
</feature>
<evidence type="ECO:0000313" key="3">
    <source>
        <dbReference type="Proteomes" id="UP000253845"/>
    </source>
</evidence>
<dbReference type="Proteomes" id="UP000253845">
    <property type="component" value="Unassembled WGS sequence"/>
</dbReference>
<feature type="compositionally biased region" description="Basic and acidic residues" evidence="1">
    <location>
        <begin position="641"/>
        <end position="651"/>
    </location>
</feature>
<sequence length="651" mass="71408">MANLAALIPVPRAARLSVTSDMRASINLNCPMLISQNRYFKMTYFLKRKGTSPKGARRVQPGTENNGACIQSITHPGAGKHFIMNARLKRLNAETMDPVSGSLSIIGIHPWGLHFHRCDRPGHLIYLRTMSSDTPVDEGRGSPSERSDSPPSQLVFLPPPNSVPSSVRWDKHPTFEPVVDPFFNLVARREDGRPRLFPPFSGWNDDEPRTCGDPYCKHDVVVREYALDKHETCESCGLVPAFGWFYRCGVDITGFSHRMGPGQTPVLSPWISDAITAGHYTGIQKNILMWQKTRVLQTVAAEHTEHLVAFPVTEVIYGIGDDDDDENPHVDFVEDVSHADSDQFAEDRPLIQSSVYPPCSHRACHNCAPYLQERAWLSIDEVCRDTTVRAPSQWDLRDRSISDANVVRNLGLRRFSPSRPGAEPSTSLTEDSKTPSALLKKLVDKASKSSGSSKPTKPTTNVLPALTAQIAGSVAGCFTSAPPTASSLARPIESFAAPSTQPSAAPLTAPPPPLHLEIPEWLMAGASSSTSRSTNSDTRNSQARSSQAGSSRAGPSGTSRRTPAISPQSVSAQGAWHSINKHPRRPNLSVGRPRTIVRVPATVNEEYEQDYWSGGDHEDDDDYDEEDEDDESGGCLLDLASRAEEDREHRS</sequence>
<dbReference type="AlphaFoldDB" id="A0A370BNY7"/>
<dbReference type="EMBL" id="KZ851932">
    <property type="protein sequence ID" value="RDH17273.1"/>
    <property type="molecule type" value="Genomic_DNA"/>
</dbReference>
<feature type="compositionally biased region" description="Polar residues" evidence="1">
    <location>
        <begin position="558"/>
        <end position="572"/>
    </location>
</feature>
<feature type="compositionally biased region" description="Low complexity" evidence="1">
    <location>
        <begin position="496"/>
        <end position="507"/>
    </location>
</feature>
<evidence type="ECO:0000256" key="1">
    <source>
        <dbReference type="SAM" id="MobiDB-lite"/>
    </source>
</evidence>
<organism evidence="2 3">
    <name type="scientific">Aspergillus niger ATCC 13496</name>
    <dbReference type="NCBI Taxonomy" id="1353008"/>
    <lineage>
        <taxon>Eukaryota</taxon>
        <taxon>Fungi</taxon>
        <taxon>Dikarya</taxon>
        <taxon>Ascomycota</taxon>
        <taxon>Pezizomycotina</taxon>
        <taxon>Eurotiomycetes</taxon>
        <taxon>Eurotiomycetidae</taxon>
        <taxon>Eurotiales</taxon>
        <taxon>Aspergillaceae</taxon>
        <taxon>Aspergillus</taxon>
        <taxon>Aspergillus subgen. Circumdati</taxon>
    </lineage>
</organism>
<gene>
    <name evidence="2" type="ORF">M747DRAFT_285499</name>
</gene>